<dbReference type="Pfam" id="PF07797">
    <property type="entry name" value="DUF1639"/>
    <property type="match status" value="1"/>
</dbReference>
<feature type="region of interest" description="Disordered" evidence="1">
    <location>
        <begin position="1"/>
        <end position="42"/>
    </location>
</feature>
<name>A0A1D6FJT3_MAIZE</name>
<reference evidence="2" key="1">
    <citation type="submission" date="2015-12" db="EMBL/GenBank/DDBJ databases">
        <title>Update maize B73 reference genome by single molecule sequencing technologies.</title>
        <authorList>
            <consortium name="Maize Genome Sequencing Project"/>
            <person name="Ware D."/>
        </authorList>
    </citation>
    <scope>NUCLEOTIDE SEQUENCE</scope>
    <source>
        <tissue evidence="2">Seedling</tissue>
    </source>
</reference>
<gene>
    <name evidence="2" type="ORF">ZEAMMB73_Zm00001d009508</name>
</gene>
<organism evidence="2">
    <name type="scientific">Zea mays</name>
    <name type="common">Maize</name>
    <dbReference type="NCBI Taxonomy" id="4577"/>
    <lineage>
        <taxon>Eukaryota</taxon>
        <taxon>Viridiplantae</taxon>
        <taxon>Streptophyta</taxon>
        <taxon>Embryophyta</taxon>
        <taxon>Tracheophyta</taxon>
        <taxon>Spermatophyta</taxon>
        <taxon>Magnoliopsida</taxon>
        <taxon>Liliopsida</taxon>
        <taxon>Poales</taxon>
        <taxon>Poaceae</taxon>
        <taxon>PACMAD clade</taxon>
        <taxon>Panicoideae</taxon>
        <taxon>Andropogonodae</taxon>
        <taxon>Andropogoneae</taxon>
        <taxon>Tripsacinae</taxon>
        <taxon>Zea</taxon>
    </lineage>
</organism>
<evidence type="ECO:0000313" key="2">
    <source>
        <dbReference type="EMBL" id="AQK92020.1"/>
    </source>
</evidence>
<sequence length="42" mass="4808">MAMKGTKLPQRPKRRPKIIEKTVSQQKHRGLKGMESIDSDSD</sequence>
<dbReference type="InterPro" id="IPR012438">
    <property type="entry name" value="DUF1639"/>
</dbReference>
<dbReference type="AlphaFoldDB" id="A0A1D6FJT3"/>
<proteinExistence type="predicted"/>
<evidence type="ECO:0000256" key="1">
    <source>
        <dbReference type="SAM" id="MobiDB-lite"/>
    </source>
</evidence>
<accession>A0A1D6FJT3</accession>
<dbReference type="EMBL" id="CM000784">
    <property type="protein sequence ID" value="AQK92020.1"/>
    <property type="molecule type" value="Genomic_DNA"/>
</dbReference>
<protein>
    <submittedName>
        <fullName evidence="2">DUF1639 family protein</fullName>
    </submittedName>
</protein>